<organism evidence="1 2">
    <name type="scientific">Ensifer canadensis</name>
    <dbReference type="NCBI Taxonomy" id="555315"/>
    <lineage>
        <taxon>Bacteria</taxon>
        <taxon>Pseudomonadati</taxon>
        <taxon>Pseudomonadota</taxon>
        <taxon>Alphaproteobacteria</taxon>
        <taxon>Hyphomicrobiales</taxon>
        <taxon>Rhizobiaceae</taxon>
        <taxon>Sinorhizobium/Ensifer group</taxon>
        <taxon>Ensifer</taxon>
    </lineage>
</organism>
<gene>
    <name evidence="1" type="ORF">GFB56_37315</name>
</gene>
<dbReference type="Proteomes" id="UP000744980">
    <property type="component" value="Unassembled WGS sequence"/>
</dbReference>
<evidence type="ECO:0000313" key="2">
    <source>
        <dbReference type="Proteomes" id="UP000744980"/>
    </source>
</evidence>
<comment type="caution">
    <text evidence="1">The sequence shown here is derived from an EMBL/GenBank/DDBJ whole genome shotgun (WGS) entry which is preliminary data.</text>
</comment>
<name>A0AAW4FYH6_9HYPH</name>
<evidence type="ECO:0008006" key="3">
    <source>
        <dbReference type="Google" id="ProtNLM"/>
    </source>
</evidence>
<keyword evidence="2" id="KW-1185">Reference proteome</keyword>
<protein>
    <recommendedName>
        <fullName evidence="3">DUF3606 domain-containing protein</fullName>
    </recommendedName>
</protein>
<proteinExistence type="predicted"/>
<sequence>MQHEDTRQQYSKVVRGWNTRYDLEEFISAHRLTPLVARELFEKFGPYKIDLDRKVAELRAAGKSNLGH</sequence>
<dbReference type="AlphaFoldDB" id="A0AAW4FYH6"/>
<accession>A0AAW4FYH6</accession>
<dbReference type="EMBL" id="WXFA01000088">
    <property type="protein sequence ID" value="MBM3096305.1"/>
    <property type="molecule type" value="Genomic_DNA"/>
</dbReference>
<dbReference type="RefSeq" id="WP_057224872.1">
    <property type="nucleotide sequence ID" value="NZ_CP083373.1"/>
</dbReference>
<evidence type="ECO:0000313" key="1">
    <source>
        <dbReference type="EMBL" id="MBM3096305.1"/>
    </source>
</evidence>
<reference evidence="1 2" key="1">
    <citation type="submission" date="2020-01" db="EMBL/GenBank/DDBJ databases">
        <title>Draft genome assembly of Ensifer adhaerens T173.</title>
        <authorList>
            <person name="Craig J.E."/>
            <person name="Stinchcombe J.R."/>
        </authorList>
    </citation>
    <scope>NUCLEOTIDE SEQUENCE [LARGE SCALE GENOMIC DNA]</scope>
    <source>
        <strain evidence="1 2">T173</strain>
    </source>
</reference>